<dbReference type="InterPro" id="IPR023332">
    <property type="entry name" value="Proteasome_alpha-type"/>
</dbReference>
<keyword evidence="3 5" id="KW-0539">Nucleus</keyword>
<evidence type="ECO:0000256" key="5">
    <source>
        <dbReference type="RuleBase" id="RU000551"/>
    </source>
</evidence>
<dbReference type="FunCoup" id="A0A409YA75">
    <property type="interactions" value="431"/>
</dbReference>
<organism evidence="7 8">
    <name type="scientific">Panaeolus cyanescens</name>
    <dbReference type="NCBI Taxonomy" id="181874"/>
    <lineage>
        <taxon>Eukaryota</taxon>
        <taxon>Fungi</taxon>
        <taxon>Dikarya</taxon>
        <taxon>Basidiomycota</taxon>
        <taxon>Agaricomycotina</taxon>
        <taxon>Agaricomycetes</taxon>
        <taxon>Agaricomycetidae</taxon>
        <taxon>Agaricales</taxon>
        <taxon>Agaricineae</taxon>
        <taxon>Galeropsidaceae</taxon>
        <taxon>Panaeolus</taxon>
    </lineage>
</organism>
<evidence type="ECO:0000313" key="8">
    <source>
        <dbReference type="Proteomes" id="UP000284842"/>
    </source>
</evidence>
<gene>
    <name evidence="7" type="ORF">CVT24_009589</name>
</gene>
<dbReference type="InterPro" id="IPR034642">
    <property type="entry name" value="Proteasome_subunit_alpha6"/>
</dbReference>
<keyword evidence="1 5" id="KW-0963">Cytoplasm</keyword>
<reference evidence="7 8" key="1">
    <citation type="journal article" date="2018" name="Evol. Lett.">
        <title>Horizontal gene cluster transfer increased hallucinogenic mushroom diversity.</title>
        <authorList>
            <person name="Reynolds H.T."/>
            <person name="Vijayakumar V."/>
            <person name="Gluck-Thaler E."/>
            <person name="Korotkin H.B."/>
            <person name="Matheny P.B."/>
            <person name="Slot J.C."/>
        </authorList>
    </citation>
    <scope>NUCLEOTIDE SEQUENCE [LARGE SCALE GENOMIC DNA]</scope>
    <source>
        <strain evidence="7 8">2629</strain>
    </source>
</reference>
<dbReference type="PROSITE" id="PS00388">
    <property type="entry name" value="PROTEASOME_ALPHA_1"/>
    <property type="match status" value="1"/>
</dbReference>
<evidence type="ECO:0000256" key="1">
    <source>
        <dbReference type="ARBA" id="ARBA00022490"/>
    </source>
</evidence>
<dbReference type="InterPro" id="IPR001353">
    <property type="entry name" value="Proteasome_sua/b"/>
</dbReference>
<dbReference type="InterPro" id="IPR000426">
    <property type="entry name" value="Proteasome_asu_N"/>
</dbReference>
<keyword evidence="2 4" id="KW-0647">Proteasome</keyword>
<evidence type="ECO:0000313" key="7">
    <source>
        <dbReference type="EMBL" id="PPQ99908.1"/>
    </source>
</evidence>
<feature type="domain" description="Proteasome alpha-type subunits" evidence="6">
    <location>
        <begin position="6"/>
        <end position="28"/>
    </location>
</feature>
<dbReference type="SUPFAM" id="SSF56235">
    <property type="entry name" value="N-terminal nucleophile aminohydrolases (Ntn hydrolases)"/>
    <property type="match status" value="1"/>
</dbReference>
<dbReference type="STRING" id="181874.A0A409YA75"/>
<dbReference type="GO" id="GO:0005634">
    <property type="term" value="C:nucleus"/>
    <property type="evidence" value="ECO:0007669"/>
    <property type="project" value="UniProtKB-SubCell"/>
</dbReference>
<dbReference type="Proteomes" id="UP000284842">
    <property type="component" value="Unassembled WGS sequence"/>
</dbReference>
<name>A0A409YA75_9AGAR</name>
<dbReference type="EMBL" id="NHTK01001342">
    <property type="protein sequence ID" value="PPQ99908.1"/>
    <property type="molecule type" value="Genomic_DNA"/>
</dbReference>
<protein>
    <recommendedName>
        <fullName evidence="5">Proteasome subunit alpha type</fullName>
    </recommendedName>
</protein>
<comment type="similarity">
    <text evidence="4 5">Belongs to the peptidase T1A family.</text>
</comment>
<sequence length="263" mass="29094">MSRTSYDRYLTVFSPEGRLYQVEYAFKAISGSGHTSIAIRGKDTAVVITQRKVPDKLLDASTITHLFSLTPTIGCVMTGLMADARAQVSRARSEAAEFRYKYGYEITPDALARRLANINQVYTQRAAMRPLGISMVIIGIDPELGPQCFKLDPAGYFVGFHATSAGQKQQEAMNHLEKKWKKLEGGRGGEDAARAGKNLSRAEVIEMAIEAMSVVHATDYKPGEIEIGIVSSSEEEGEKVRGKWRVMEEAEIEQHLLAYAEKD</sequence>
<accession>A0A409YA75</accession>
<comment type="subunit">
    <text evidence="5">The 26S proteasome consists of a 20S proteasome core and two 19S regulatory subunits.</text>
</comment>
<dbReference type="InterPro" id="IPR050115">
    <property type="entry name" value="Proteasome_alpha"/>
</dbReference>
<dbReference type="InParanoid" id="A0A409YA75"/>
<dbReference type="PROSITE" id="PS51475">
    <property type="entry name" value="PROTEASOME_ALPHA_2"/>
    <property type="match status" value="1"/>
</dbReference>
<dbReference type="Pfam" id="PF00227">
    <property type="entry name" value="Proteasome"/>
    <property type="match status" value="1"/>
</dbReference>
<evidence type="ECO:0000256" key="4">
    <source>
        <dbReference type="PROSITE-ProRule" id="PRU00808"/>
    </source>
</evidence>
<keyword evidence="8" id="KW-1185">Reference proteome</keyword>
<dbReference type="InterPro" id="IPR029055">
    <property type="entry name" value="Ntn_hydrolases_N"/>
</dbReference>
<dbReference type="GO" id="GO:0006511">
    <property type="term" value="P:ubiquitin-dependent protein catabolic process"/>
    <property type="evidence" value="ECO:0007669"/>
    <property type="project" value="InterPro"/>
</dbReference>
<dbReference type="OrthoDB" id="431557at2759"/>
<comment type="subcellular location">
    <subcellularLocation>
        <location evidence="5">Cytoplasm</location>
    </subcellularLocation>
    <subcellularLocation>
        <location evidence="5">Nucleus</location>
    </subcellularLocation>
</comment>
<comment type="caution">
    <text evidence="7">The sequence shown here is derived from an EMBL/GenBank/DDBJ whole genome shotgun (WGS) entry which is preliminary data.</text>
</comment>
<evidence type="ECO:0000259" key="6">
    <source>
        <dbReference type="PROSITE" id="PS00388"/>
    </source>
</evidence>
<dbReference type="SMART" id="SM00948">
    <property type="entry name" value="Proteasome_A_N"/>
    <property type="match status" value="1"/>
</dbReference>
<dbReference type="Pfam" id="PF10584">
    <property type="entry name" value="Proteasome_A_N"/>
    <property type="match status" value="1"/>
</dbReference>
<dbReference type="CDD" id="cd03754">
    <property type="entry name" value="proteasome_alpha_type_6"/>
    <property type="match status" value="1"/>
</dbReference>
<dbReference type="Gene3D" id="3.60.20.10">
    <property type="entry name" value="Glutamine Phosphoribosylpyrophosphate, subunit 1, domain 1"/>
    <property type="match status" value="1"/>
</dbReference>
<dbReference type="AlphaFoldDB" id="A0A409YA75"/>
<evidence type="ECO:0000256" key="3">
    <source>
        <dbReference type="ARBA" id="ARBA00023242"/>
    </source>
</evidence>
<evidence type="ECO:0000256" key="2">
    <source>
        <dbReference type="ARBA" id="ARBA00022942"/>
    </source>
</evidence>
<proteinExistence type="inferred from homology"/>
<dbReference type="GO" id="GO:0019773">
    <property type="term" value="C:proteasome core complex, alpha-subunit complex"/>
    <property type="evidence" value="ECO:0007669"/>
    <property type="project" value="UniProtKB-UniRule"/>
</dbReference>
<dbReference type="GO" id="GO:0005737">
    <property type="term" value="C:cytoplasm"/>
    <property type="evidence" value="ECO:0007669"/>
    <property type="project" value="UniProtKB-SubCell"/>
</dbReference>
<dbReference type="PANTHER" id="PTHR11599">
    <property type="entry name" value="PROTEASOME SUBUNIT ALPHA/BETA"/>
    <property type="match status" value="1"/>
</dbReference>